<dbReference type="GO" id="GO:0005689">
    <property type="term" value="C:U12-type spliceosomal complex"/>
    <property type="evidence" value="ECO:0007669"/>
    <property type="project" value="TreeGrafter"/>
</dbReference>
<dbReference type="InterPro" id="IPR012677">
    <property type="entry name" value="Nucleotide-bd_a/b_plait_sf"/>
</dbReference>
<dbReference type="PANTHER" id="PTHR16105">
    <property type="entry name" value="RNA-BINDING REGION-CONTAINING PROTEIN 3"/>
    <property type="match status" value="1"/>
</dbReference>
<protein>
    <recommendedName>
        <fullName evidence="4">RRM domain-containing protein</fullName>
    </recommendedName>
</protein>
<dbReference type="InterPro" id="IPR035979">
    <property type="entry name" value="RBD_domain_sf"/>
</dbReference>
<dbReference type="InterPro" id="IPR000504">
    <property type="entry name" value="RRM_dom"/>
</dbReference>
<organism evidence="5">
    <name type="scientific">Amblyomma maculatum</name>
    <name type="common">Gulf Coast tick</name>
    <dbReference type="NCBI Taxonomy" id="34609"/>
    <lineage>
        <taxon>Eukaryota</taxon>
        <taxon>Metazoa</taxon>
        <taxon>Ecdysozoa</taxon>
        <taxon>Arthropoda</taxon>
        <taxon>Chelicerata</taxon>
        <taxon>Arachnida</taxon>
        <taxon>Acari</taxon>
        <taxon>Parasitiformes</taxon>
        <taxon>Ixodida</taxon>
        <taxon>Ixodoidea</taxon>
        <taxon>Ixodidae</taxon>
        <taxon>Amblyomminae</taxon>
        <taxon>Amblyomma</taxon>
    </lineage>
</organism>
<evidence type="ECO:0000259" key="4">
    <source>
        <dbReference type="PROSITE" id="PS50102"/>
    </source>
</evidence>
<evidence type="ECO:0000256" key="2">
    <source>
        <dbReference type="PROSITE-ProRule" id="PRU00176"/>
    </source>
</evidence>
<reference evidence="5" key="1">
    <citation type="journal article" date="2011" name="PLoS ONE">
        <title>A deep insight into the sialotranscriptome of the gulf coast tick, Amblyomma maculatum.</title>
        <authorList>
            <person name="Karim S."/>
            <person name="Singh P."/>
            <person name="Ribeiro J.M."/>
        </authorList>
    </citation>
    <scope>NUCLEOTIDE SEQUENCE</scope>
    <source>
        <tissue evidence="5">Salivary gland</tissue>
    </source>
</reference>
<dbReference type="SUPFAM" id="SSF54928">
    <property type="entry name" value="RNA-binding domain, RBD"/>
    <property type="match status" value="1"/>
</dbReference>
<dbReference type="GO" id="GO:0097157">
    <property type="term" value="F:pre-mRNA intronic binding"/>
    <property type="evidence" value="ECO:0007669"/>
    <property type="project" value="TreeGrafter"/>
</dbReference>
<dbReference type="AlphaFoldDB" id="G3MMB9"/>
<dbReference type="PROSITE" id="PS50102">
    <property type="entry name" value="RRM"/>
    <property type="match status" value="1"/>
</dbReference>
<evidence type="ECO:0000256" key="3">
    <source>
        <dbReference type="SAM" id="MobiDB-lite"/>
    </source>
</evidence>
<evidence type="ECO:0000256" key="1">
    <source>
        <dbReference type="ARBA" id="ARBA00022884"/>
    </source>
</evidence>
<dbReference type="GO" id="GO:0030626">
    <property type="term" value="F:U12 snRNA binding"/>
    <property type="evidence" value="ECO:0007669"/>
    <property type="project" value="TreeGrafter"/>
</dbReference>
<feature type="compositionally biased region" description="Polar residues" evidence="3">
    <location>
        <begin position="215"/>
        <end position="234"/>
    </location>
</feature>
<sequence length="360" mass="41252">MDCNSSYFEDEAAEKCSAKRLRTETEPERFLKEMLTKQLDTRFSVKHLAEKQKHFTAAGNHVELSYAGTRSLNDYKADDSEEREKNALLQCGLTREEVELYLQARDAAAMKQKHPLMDPSSLSSKLEEIDRKIRNSKNSATQHHLDNFQDEMCHANSQLSTNVSQPERIACNELHVKTVPKDPMSHIAEFSQRLMERVMSKRKNKRKPEPEASLPNRNITEQRTPDESSGSTEDCASHPDPTIYHVIVPIPENEIAAERLGLDEIKKLPRFQNYSPGNKNQVLYLKNLHHKVDIRELMALFCRFDEDTCTVKYRLLSGKLRGQAFVTFPSTQAATRALELCNGYVLRGKPIVIEYGRNET</sequence>
<proteinExistence type="evidence at transcript level"/>
<name>G3MMB9_AMBMU</name>
<keyword evidence="1 2" id="KW-0694">RNA-binding</keyword>
<dbReference type="InterPro" id="IPR045164">
    <property type="entry name" value="RBM41/RNPC3"/>
</dbReference>
<feature type="region of interest" description="Disordered" evidence="3">
    <location>
        <begin position="199"/>
        <end position="239"/>
    </location>
</feature>
<dbReference type="EMBL" id="JO843020">
    <property type="protein sequence ID" value="AEO34637.1"/>
    <property type="molecule type" value="mRNA"/>
</dbReference>
<dbReference type="SMART" id="SM00360">
    <property type="entry name" value="RRM"/>
    <property type="match status" value="1"/>
</dbReference>
<dbReference type="Pfam" id="PF00076">
    <property type="entry name" value="RRM_1"/>
    <property type="match status" value="1"/>
</dbReference>
<dbReference type="Gene3D" id="3.30.70.330">
    <property type="match status" value="1"/>
</dbReference>
<evidence type="ECO:0000313" key="5">
    <source>
        <dbReference type="EMBL" id="AEO34637.1"/>
    </source>
</evidence>
<accession>G3MMB9</accession>
<feature type="domain" description="RRM" evidence="4">
    <location>
        <begin position="281"/>
        <end position="358"/>
    </location>
</feature>
<dbReference type="PANTHER" id="PTHR16105:SF2">
    <property type="entry name" value="RNA-BINDING PROTEIN 41"/>
    <property type="match status" value="1"/>
</dbReference>
<dbReference type="GO" id="GO:0000398">
    <property type="term" value="P:mRNA splicing, via spliceosome"/>
    <property type="evidence" value="ECO:0007669"/>
    <property type="project" value="TreeGrafter"/>
</dbReference>